<organism evidence="2 3">
    <name type="scientific">Paramecium sonneborni</name>
    <dbReference type="NCBI Taxonomy" id="65129"/>
    <lineage>
        <taxon>Eukaryota</taxon>
        <taxon>Sar</taxon>
        <taxon>Alveolata</taxon>
        <taxon>Ciliophora</taxon>
        <taxon>Intramacronucleata</taxon>
        <taxon>Oligohymenophorea</taxon>
        <taxon>Peniculida</taxon>
        <taxon>Parameciidae</taxon>
        <taxon>Paramecium</taxon>
    </lineage>
</organism>
<dbReference type="EMBL" id="CAJJDN010000057">
    <property type="protein sequence ID" value="CAD8091304.1"/>
    <property type="molecule type" value="Genomic_DNA"/>
</dbReference>
<dbReference type="InterPro" id="IPR044992">
    <property type="entry name" value="ChyE-like"/>
</dbReference>
<protein>
    <recommendedName>
        <fullName evidence="1">Glutamine amidotransferase domain-containing protein</fullName>
    </recommendedName>
</protein>
<dbReference type="OrthoDB" id="92161at2759"/>
<reference evidence="2" key="1">
    <citation type="submission" date="2021-01" db="EMBL/GenBank/DDBJ databases">
        <authorList>
            <consortium name="Genoscope - CEA"/>
            <person name="William W."/>
        </authorList>
    </citation>
    <scope>NUCLEOTIDE SEQUENCE</scope>
</reference>
<evidence type="ECO:0000313" key="3">
    <source>
        <dbReference type="Proteomes" id="UP000692954"/>
    </source>
</evidence>
<dbReference type="PANTHER" id="PTHR42695:SF5">
    <property type="entry name" value="GLUTAMINE AMIDOTRANSFERASE YLR126C-RELATED"/>
    <property type="match status" value="1"/>
</dbReference>
<proteinExistence type="predicted"/>
<gene>
    <name evidence="2" type="ORF">PSON_ATCC_30995.1.T0570203</name>
</gene>
<sequence length="440" mass="52070">MKSLYLVFLTQINDQQQVLLFQNTPQQTFSLPKTEITKEDFLSASIAGPKIILDQLKNIELQKFTFCKQQYLDMVDFDSYKYKEQHVWIHSSQKEKELLRHKRNVQASLWTQFFNNCPLWNDDDEQNFYYIIQLQKKDLEHIQSQQGLIIKQINVQELEQNFQKDSLEQRQKFKDLQNALIKNEHLRIDGRIILHFNFKTLQHSIYNSSGFQLDTVSVYNGIFRRRFDNWNQYNVAQGHYPSDDIIKRADAIIMPGNRISVYDHYQWIEDVKQILRKGYETNPKLKILGICFGFQILTVALGGKVERMKDQFVFGNTFLEHQINVMKQFKLFQGIQLKERTVINQAHGDEITQHPDFLYLLSSSDSCKNEIMISKDERILVFQGHPEYSSAGMNMISLTSRLPSEYSTLDQVIKDVKRLYPQEQDPFHLNLCLKFLKIEK</sequence>
<dbReference type="AlphaFoldDB" id="A0A8S1NW44"/>
<dbReference type="Proteomes" id="UP000692954">
    <property type="component" value="Unassembled WGS sequence"/>
</dbReference>
<feature type="domain" description="Glutamine amidotransferase" evidence="1">
    <location>
        <begin position="232"/>
        <end position="391"/>
    </location>
</feature>
<dbReference type="GO" id="GO:0005829">
    <property type="term" value="C:cytosol"/>
    <property type="evidence" value="ECO:0007669"/>
    <property type="project" value="TreeGrafter"/>
</dbReference>
<keyword evidence="3" id="KW-1185">Reference proteome</keyword>
<dbReference type="PANTHER" id="PTHR42695">
    <property type="entry name" value="GLUTAMINE AMIDOTRANSFERASE YLR126C-RELATED"/>
    <property type="match status" value="1"/>
</dbReference>
<accession>A0A8S1NW44</accession>
<evidence type="ECO:0000313" key="2">
    <source>
        <dbReference type="EMBL" id="CAD8091304.1"/>
    </source>
</evidence>
<dbReference type="InterPro" id="IPR017926">
    <property type="entry name" value="GATASE"/>
</dbReference>
<dbReference type="FunFam" id="3.40.50.880:FF:000109">
    <property type="entry name" value="Uncharacterized protein"/>
    <property type="match status" value="1"/>
</dbReference>
<dbReference type="PROSITE" id="PS51273">
    <property type="entry name" value="GATASE_TYPE_1"/>
    <property type="match status" value="1"/>
</dbReference>
<comment type="caution">
    <text evidence="2">The sequence shown here is derived from an EMBL/GenBank/DDBJ whole genome shotgun (WGS) entry which is preliminary data.</text>
</comment>
<dbReference type="Pfam" id="PF00117">
    <property type="entry name" value="GATase"/>
    <property type="match status" value="1"/>
</dbReference>
<evidence type="ECO:0000259" key="1">
    <source>
        <dbReference type="Pfam" id="PF00117"/>
    </source>
</evidence>
<name>A0A8S1NW44_9CILI</name>